<dbReference type="PANTHER" id="PTHR45947">
    <property type="entry name" value="SULFOQUINOVOSYL TRANSFERASE SQD2"/>
    <property type="match status" value="1"/>
</dbReference>
<dbReference type="Pfam" id="PF13439">
    <property type="entry name" value="Glyco_transf_4"/>
    <property type="match status" value="1"/>
</dbReference>
<feature type="domain" description="Glycosyltransferase subfamily 4-like N-terminal" evidence="2">
    <location>
        <begin position="37"/>
        <end position="203"/>
    </location>
</feature>
<proteinExistence type="predicted"/>
<evidence type="ECO:0000259" key="2">
    <source>
        <dbReference type="Pfam" id="PF13439"/>
    </source>
</evidence>
<dbReference type="RefSeq" id="WP_171976630.1">
    <property type="nucleotide sequence ID" value="NZ_CAWOXK010000001.1"/>
</dbReference>
<dbReference type="InterPro" id="IPR001296">
    <property type="entry name" value="Glyco_trans_1"/>
</dbReference>
<evidence type="ECO:0000313" key="3">
    <source>
        <dbReference type="EMBL" id="QDL09352.1"/>
    </source>
</evidence>
<evidence type="ECO:0000259" key="1">
    <source>
        <dbReference type="Pfam" id="PF00534"/>
    </source>
</evidence>
<accession>A0A856MFC1</accession>
<dbReference type="SUPFAM" id="SSF53756">
    <property type="entry name" value="UDP-Glycosyltransferase/glycogen phosphorylase"/>
    <property type="match status" value="1"/>
</dbReference>
<feature type="domain" description="Glycosyl transferase family 1" evidence="1">
    <location>
        <begin position="213"/>
        <end position="362"/>
    </location>
</feature>
<dbReference type="InterPro" id="IPR028098">
    <property type="entry name" value="Glyco_trans_4-like_N"/>
</dbReference>
<dbReference type="EMBL" id="CP030118">
    <property type="protein sequence ID" value="QDL09352.1"/>
    <property type="molecule type" value="Genomic_DNA"/>
</dbReference>
<dbReference type="Pfam" id="PF00534">
    <property type="entry name" value="Glycos_transf_1"/>
    <property type="match status" value="1"/>
</dbReference>
<keyword evidence="3" id="KW-0808">Transferase</keyword>
<evidence type="ECO:0000313" key="4">
    <source>
        <dbReference type="Proteomes" id="UP000503129"/>
    </source>
</evidence>
<dbReference type="KEGG" id="bsen:DP114_16870"/>
<dbReference type="AlphaFoldDB" id="A0A856MFC1"/>
<name>A0A856MFC1_9CYAN</name>
<protein>
    <submittedName>
        <fullName evidence="3">Glycosyltransferase family 4 protein</fullName>
    </submittedName>
</protein>
<dbReference type="Gene3D" id="3.40.50.2000">
    <property type="entry name" value="Glycogen Phosphorylase B"/>
    <property type="match status" value="2"/>
</dbReference>
<dbReference type="PANTHER" id="PTHR45947:SF3">
    <property type="entry name" value="SULFOQUINOVOSYL TRANSFERASE SQD2"/>
    <property type="match status" value="1"/>
</dbReference>
<dbReference type="Proteomes" id="UP000503129">
    <property type="component" value="Chromosome"/>
</dbReference>
<sequence>MTTKTISPINNTQLSKRGERSYRVVLVHPSTGVNWSGGSEIVAIELTRRLSSYFEVELLSGADCGPFSHPIPCIPRSHAYHAVRHPLVARLMGKFSTPEIVVEHLTSFFPCLLHLLRHPADLIFPHNDYGGLAMAACVRALTGTPILFTEHNSSNAEGKCLQRNLRFRPDHLVVLDEATAAFAHNLKPTQRTSVIPNGVNLERFTPKGTAINLDLPKPIALCVASLSRKNHKRVELAIQAVASLSEVSLCICGDGPDRAYFQALGDQLLGSHRFAIRTFPHDQMPEVYRSADVFTLPSINEPFGLVYLEAMASGLPVVATDDEMRRYLVGESGILCDVTNMDIYTTAIKDALSGDWSQRARQNAARFSWDAIALRYRDLILEMILQSKKKVSLSTH</sequence>
<dbReference type="GO" id="GO:0016757">
    <property type="term" value="F:glycosyltransferase activity"/>
    <property type="evidence" value="ECO:0007669"/>
    <property type="project" value="InterPro"/>
</dbReference>
<reference evidence="3 4" key="1">
    <citation type="submission" date="2018-06" db="EMBL/GenBank/DDBJ databases">
        <title>Comparative genomics of Brasilonema spp. strains.</title>
        <authorList>
            <person name="Alvarenga D.O."/>
            <person name="Fiore M.F."/>
            <person name="Varani A.M."/>
        </authorList>
    </citation>
    <scope>NUCLEOTIDE SEQUENCE [LARGE SCALE GENOMIC DNA]</scope>
    <source>
        <strain evidence="3 4">CENA114</strain>
    </source>
</reference>
<organism evidence="3 4">
    <name type="scientific">Brasilonema sennae CENA114</name>
    <dbReference type="NCBI Taxonomy" id="415709"/>
    <lineage>
        <taxon>Bacteria</taxon>
        <taxon>Bacillati</taxon>
        <taxon>Cyanobacteriota</taxon>
        <taxon>Cyanophyceae</taxon>
        <taxon>Nostocales</taxon>
        <taxon>Scytonemataceae</taxon>
        <taxon>Brasilonema</taxon>
        <taxon>Bromeliae group (in: Brasilonema)</taxon>
    </lineage>
</organism>
<gene>
    <name evidence="3" type="ORF">DP114_16870</name>
</gene>
<keyword evidence="4" id="KW-1185">Reference proteome</keyword>
<dbReference type="InterPro" id="IPR050194">
    <property type="entry name" value="Glycosyltransferase_grp1"/>
</dbReference>